<evidence type="ECO:0000313" key="4">
    <source>
        <dbReference type="Proteomes" id="UP001159363"/>
    </source>
</evidence>
<feature type="domain" description="HTH CENPB-type" evidence="2">
    <location>
        <begin position="1"/>
        <end position="72"/>
    </location>
</feature>
<dbReference type="EMBL" id="JARBHB010000008">
    <property type="protein sequence ID" value="KAJ8877640.1"/>
    <property type="molecule type" value="Genomic_DNA"/>
</dbReference>
<name>A0ABQ9H047_9NEOP</name>
<accession>A0ABQ9H047</accession>
<dbReference type="Proteomes" id="UP001159363">
    <property type="component" value="Chromosome 7"/>
</dbReference>
<dbReference type="InterPro" id="IPR006600">
    <property type="entry name" value="HTH_CenpB_DNA-bd_dom"/>
</dbReference>
<protein>
    <recommendedName>
        <fullName evidence="2">HTH CENPB-type domain-containing protein</fullName>
    </recommendedName>
</protein>
<gene>
    <name evidence="3" type="ORF">PR048_022095</name>
</gene>
<dbReference type="PROSITE" id="PS51253">
    <property type="entry name" value="HTH_CENPB"/>
    <property type="match status" value="1"/>
</dbReference>
<evidence type="ECO:0000259" key="2">
    <source>
        <dbReference type="PROSITE" id="PS51253"/>
    </source>
</evidence>
<keyword evidence="1" id="KW-0238">DNA-binding</keyword>
<proteinExistence type="predicted"/>
<reference evidence="3 4" key="1">
    <citation type="submission" date="2023-02" db="EMBL/GenBank/DDBJ databases">
        <title>LHISI_Scaffold_Assembly.</title>
        <authorList>
            <person name="Stuart O.P."/>
            <person name="Cleave R."/>
            <person name="Magrath M.J.L."/>
            <person name="Mikheyev A.S."/>
        </authorList>
    </citation>
    <scope>NUCLEOTIDE SEQUENCE [LARGE SCALE GENOMIC DNA]</scope>
    <source>
        <strain evidence="3">Daus_M_001</strain>
        <tissue evidence="3">Leg muscle</tissue>
    </source>
</reference>
<comment type="caution">
    <text evidence="3">The sequence shown here is derived from an EMBL/GenBank/DDBJ whole genome shotgun (WGS) entry which is preliminary data.</text>
</comment>
<sequence length="101" mass="12165">MFTEELEMELVEYFKELDSMFYELTRSEFFRLAYDLAQKNTITHPLNWDKNRSAGNEWLKGFNHRYSEIVLKKPEQTTIARARGLICHKLTVFTTFYGTKW</sequence>
<organism evidence="3 4">
    <name type="scientific">Dryococelus australis</name>
    <dbReference type="NCBI Taxonomy" id="614101"/>
    <lineage>
        <taxon>Eukaryota</taxon>
        <taxon>Metazoa</taxon>
        <taxon>Ecdysozoa</taxon>
        <taxon>Arthropoda</taxon>
        <taxon>Hexapoda</taxon>
        <taxon>Insecta</taxon>
        <taxon>Pterygota</taxon>
        <taxon>Neoptera</taxon>
        <taxon>Polyneoptera</taxon>
        <taxon>Phasmatodea</taxon>
        <taxon>Verophasmatodea</taxon>
        <taxon>Anareolatae</taxon>
        <taxon>Phasmatidae</taxon>
        <taxon>Eurycanthinae</taxon>
        <taxon>Dryococelus</taxon>
    </lineage>
</organism>
<evidence type="ECO:0000256" key="1">
    <source>
        <dbReference type="ARBA" id="ARBA00023125"/>
    </source>
</evidence>
<keyword evidence="4" id="KW-1185">Reference proteome</keyword>
<evidence type="ECO:0000313" key="3">
    <source>
        <dbReference type="EMBL" id="KAJ8877640.1"/>
    </source>
</evidence>